<comment type="caution">
    <text evidence="1">The sequence shown here is derived from an EMBL/GenBank/DDBJ whole genome shotgun (WGS) entry which is preliminary data.</text>
</comment>
<accession>A0ACC2DNC4</accession>
<proteinExistence type="predicted"/>
<evidence type="ECO:0000313" key="2">
    <source>
        <dbReference type="Proteomes" id="UP001162992"/>
    </source>
</evidence>
<reference evidence="2" key="1">
    <citation type="journal article" date="2024" name="Proc. Natl. Acad. Sci. U.S.A.">
        <title>Extraordinary preservation of gene collinearity over three hundred million years revealed in homosporous lycophytes.</title>
        <authorList>
            <person name="Li C."/>
            <person name="Wickell D."/>
            <person name="Kuo L.Y."/>
            <person name="Chen X."/>
            <person name="Nie B."/>
            <person name="Liao X."/>
            <person name="Peng D."/>
            <person name="Ji J."/>
            <person name="Jenkins J."/>
            <person name="Williams M."/>
            <person name="Shu S."/>
            <person name="Plott C."/>
            <person name="Barry K."/>
            <person name="Rajasekar S."/>
            <person name="Grimwood J."/>
            <person name="Han X."/>
            <person name="Sun S."/>
            <person name="Hou Z."/>
            <person name="He W."/>
            <person name="Dai G."/>
            <person name="Sun C."/>
            <person name="Schmutz J."/>
            <person name="Leebens-Mack J.H."/>
            <person name="Li F.W."/>
            <person name="Wang L."/>
        </authorList>
    </citation>
    <scope>NUCLEOTIDE SEQUENCE [LARGE SCALE GENOMIC DNA]</scope>
    <source>
        <strain evidence="2">cv. PW_Plant_1</strain>
    </source>
</reference>
<protein>
    <submittedName>
        <fullName evidence="1">Uncharacterized protein</fullName>
    </submittedName>
</protein>
<evidence type="ECO:0000313" key="1">
    <source>
        <dbReference type="EMBL" id="KAJ7555668.1"/>
    </source>
</evidence>
<gene>
    <name evidence="1" type="ORF">O6H91_05G049400</name>
</gene>
<sequence>MIDIMSKHERNEKASGKSSVQERSSSAAEPAVQQSSLLQQQKNVFFTSSRPSFANAEDYHHFYEPAAIGTKRASNQSQSEMLVTRFADVKTNTERNESVEVEAQRWPSVHDISPAVDPDPGVGGRSGSRSQFLRGLKSGPQTPIALGSSTNIARTPASTCRYDSSLGLLTKKFINLIKQADDGALDLNRAADTLHQVQKRRIYDITNVLEGIGLIEKNEKNRIQWKGLGVSSIGEVNDEISLLQADLDHLNKEEHELDENIREMRDKLRIFSENENRKQWLYVTEDDIKSIPCFQNKTLIAIKAPHGTALDVPDPDEGVDFPHRRYQLLLQSIMGPIDLYLVSGFEINPHHLPLEVVPILQEAGSLVDFDSASYEMASGNVEPSSPSDPLNGLMRILPAEVVTDADYWLSSDADIGITDMWSSDLSASMWDEMLKSNASELQIAVEGSPHQTQPPIEFVQVAPLS</sequence>
<dbReference type="Proteomes" id="UP001162992">
    <property type="component" value="Chromosome 5"/>
</dbReference>
<dbReference type="EMBL" id="CM055096">
    <property type="protein sequence ID" value="KAJ7555668.1"/>
    <property type="molecule type" value="Genomic_DNA"/>
</dbReference>
<organism evidence="1 2">
    <name type="scientific">Diphasiastrum complanatum</name>
    <name type="common">Issler's clubmoss</name>
    <name type="synonym">Lycopodium complanatum</name>
    <dbReference type="NCBI Taxonomy" id="34168"/>
    <lineage>
        <taxon>Eukaryota</taxon>
        <taxon>Viridiplantae</taxon>
        <taxon>Streptophyta</taxon>
        <taxon>Embryophyta</taxon>
        <taxon>Tracheophyta</taxon>
        <taxon>Lycopodiopsida</taxon>
        <taxon>Lycopodiales</taxon>
        <taxon>Lycopodiaceae</taxon>
        <taxon>Lycopodioideae</taxon>
        <taxon>Diphasiastrum</taxon>
    </lineage>
</organism>
<name>A0ACC2DNC4_DIPCM</name>
<keyword evidence="2" id="KW-1185">Reference proteome</keyword>